<proteinExistence type="predicted"/>
<dbReference type="GeneID" id="43638504"/>
<organism evidence="1 2">
    <name type="scientific">Aspergillus pseudotamarii</name>
    <dbReference type="NCBI Taxonomy" id="132259"/>
    <lineage>
        <taxon>Eukaryota</taxon>
        <taxon>Fungi</taxon>
        <taxon>Dikarya</taxon>
        <taxon>Ascomycota</taxon>
        <taxon>Pezizomycotina</taxon>
        <taxon>Eurotiomycetes</taxon>
        <taxon>Eurotiomycetidae</taxon>
        <taxon>Eurotiales</taxon>
        <taxon>Aspergillaceae</taxon>
        <taxon>Aspergillus</taxon>
        <taxon>Aspergillus subgen. Circumdati</taxon>
    </lineage>
</organism>
<dbReference type="Proteomes" id="UP000325672">
    <property type="component" value="Unassembled WGS sequence"/>
</dbReference>
<gene>
    <name evidence="1" type="ORF">BDV38DRAFT_244247</name>
</gene>
<name>A0A5N6SY01_ASPPS</name>
<evidence type="ECO:0000313" key="1">
    <source>
        <dbReference type="EMBL" id="KAE8138669.1"/>
    </source>
</evidence>
<reference evidence="1 2" key="1">
    <citation type="submission" date="2019-04" db="EMBL/GenBank/DDBJ databases">
        <title>Friends and foes A comparative genomics study of 23 Aspergillus species from section Flavi.</title>
        <authorList>
            <consortium name="DOE Joint Genome Institute"/>
            <person name="Kjaerbolling I."/>
            <person name="Vesth T."/>
            <person name="Frisvad J.C."/>
            <person name="Nybo J.L."/>
            <person name="Theobald S."/>
            <person name="Kildgaard S."/>
            <person name="Isbrandt T."/>
            <person name="Kuo A."/>
            <person name="Sato A."/>
            <person name="Lyhne E.K."/>
            <person name="Kogle M.E."/>
            <person name="Wiebenga A."/>
            <person name="Kun R.S."/>
            <person name="Lubbers R.J."/>
            <person name="Makela M.R."/>
            <person name="Barry K."/>
            <person name="Chovatia M."/>
            <person name="Clum A."/>
            <person name="Daum C."/>
            <person name="Haridas S."/>
            <person name="He G."/>
            <person name="LaButti K."/>
            <person name="Lipzen A."/>
            <person name="Mondo S."/>
            <person name="Riley R."/>
            <person name="Salamov A."/>
            <person name="Simmons B.A."/>
            <person name="Magnuson J.K."/>
            <person name="Henrissat B."/>
            <person name="Mortensen U.H."/>
            <person name="Larsen T.O."/>
            <person name="Devries R.P."/>
            <person name="Grigoriev I.V."/>
            <person name="Machida M."/>
            <person name="Baker S.E."/>
            <person name="Andersen M.R."/>
        </authorList>
    </citation>
    <scope>NUCLEOTIDE SEQUENCE [LARGE SCALE GENOMIC DNA]</scope>
    <source>
        <strain evidence="1 2">CBS 117625</strain>
    </source>
</reference>
<dbReference type="RefSeq" id="XP_031914732.1">
    <property type="nucleotide sequence ID" value="XM_032054294.1"/>
</dbReference>
<protein>
    <submittedName>
        <fullName evidence="1">Uncharacterized protein</fullName>
    </submittedName>
</protein>
<evidence type="ECO:0000313" key="2">
    <source>
        <dbReference type="Proteomes" id="UP000325672"/>
    </source>
</evidence>
<accession>A0A5N6SY01</accession>
<sequence length="55" mass="6588">MHSYYTNRHGTRPSINFFAFSYSIIYMYKPLLWTPLRKAYFVVMVVDVHAKRVGN</sequence>
<dbReference type="AlphaFoldDB" id="A0A5N6SY01"/>
<dbReference type="EMBL" id="ML743570">
    <property type="protein sequence ID" value="KAE8138669.1"/>
    <property type="molecule type" value="Genomic_DNA"/>
</dbReference>
<keyword evidence="2" id="KW-1185">Reference proteome</keyword>